<evidence type="ECO:0000256" key="2">
    <source>
        <dbReference type="SAM" id="MobiDB-lite"/>
    </source>
</evidence>
<protein>
    <submittedName>
        <fullName evidence="3">Uncharacterized protein</fullName>
    </submittedName>
</protein>
<feature type="compositionally biased region" description="Basic and acidic residues" evidence="2">
    <location>
        <begin position="48"/>
        <end position="62"/>
    </location>
</feature>
<keyword evidence="4" id="KW-1185">Reference proteome</keyword>
<feature type="coiled-coil region" evidence="1">
    <location>
        <begin position="161"/>
        <end position="189"/>
    </location>
</feature>
<dbReference type="OrthoDB" id="9988524at2759"/>
<dbReference type="AlphaFoldDB" id="L8GYV8"/>
<dbReference type="VEuPathDB" id="AmoebaDB:ACA1_060280"/>
<dbReference type="EMBL" id="KB007974">
    <property type="protein sequence ID" value="ELR17301.1"/>
    <property type="molecule type" value="Genomic_DNA"/>
</dbReference>
<gene>
    <name evidence="3" type="ORF">ACA1_060280</name>
</gene>
<organism evidence="3 4">
    <name type="scientific">Acanthamoeba castellanii (strain ATCC 30010 / Neff)</name>
    <dbReference type="NCBI Taxonomy" id="1257118"/>
    <lineage>
        <taxon>Eukaryota</taxon>
        <taxon>Amoebozoa</taxon>
        <taxon>Discosea</taxon>
        <taxon>Longamoebia</taxon>
        <taxon>Centramoebida</taxon>
        <taxon>Acanthamoebidae</taxon>
        <taxon>Acanthamoeba</taxon>
    </lineage>
</organism>
<dbReference type="RefSeq" id="XP_004339314.1">
    <property type="nucleotide sequence ID" value="XM_004339266.1"/>
</dbReference>
<dbReference type="GO" id="GO:0004721">
    <property type="term" value="F:phosphoprotein phosphatase activity"/>
    <property type="evidence" value="ECO:0007669"/>
    <property type="project" value="InterPro"/>
</dbReference>
<feature type="region of interest" description="Disordered" evidence="2">
    <location>
        <begin position="1"/>
        <end position="79"/>
    </location>
</feature>
<evidence type="ECO:0000313" key="3">
    <source>
        <dbReference type="EMBL" id="ELR17301.1"/>
    </source>
</evidence>
<accession>L8GYV8</accession>
<proteinExistence type="predicted"/>
<feature type="compositionally biased region" description="Basic and acidic residues" evidence="2">
    <location>
        <begin position="1"/>
        <end position="20"/>
    </location>
</feature>
<keyword evidence="1" id="KW-0175">Coiled coil</keyword>
<name>L8GYV8_ACACF</name>
<evidence type="ECO:0000313" key="4">
    <source>
        <dbReference type="Proteomes" id="UP000011083"/>
    </source>
</evidence>
<dbReference type="Pfam" id="PF13350">
    <property type="entry name" value="Y_phosphatase3"/>
    <property type="match status" value="1"/>
</dbReference>
<dbReference type="GeneID" id="14917876"/>
<dbReference type="Gene3D" id="3.90.190.10">
    <property type="entry name" value="Protein tyrosine phosphatase superfamily"/>
    <property type="match status" value="1"/>
</dbReference>
<dbReference type="InterPro" id="IPR029021">
    <property type="entry name" value="Prot-tyrosine_phosphatase-like"/>
</dbReference>
<reference evidence="3 4" key="1">
    <citation type="journal article" date="2013" name="Genome Biol.">
        <title>Genome of Acanthamoeba castellanii highlights extensive lateral gene transfer and early evolution of tyrosine kinase signaling.</title>
        <authorList>
            <person name="Clarke M."/>
            <person name="Lohan A.J."/>
            <person name="Liu B."/>
            <person name="Lagkouvardos I."/>
            <person name="Roy S."/>
            <person name="Zafar N."/>
            <person name="Bertelli C."/>
            <person name="Schilde C."/>
            <person name="Kianianmomeni A."/>
            <person name="Burglin T.R."/>
            <person name="Frech C."/>
            <person name="Turcotte B."/>
            <person name="Kopec K.O."/>
            <person name="Synnott J.M."/>
            <person name="Choo C."/>
            <person name="Paponov I."/>
            <person name="Finkler A."/>
            <person name="Soon Heng Tan C."/>
            <person name="Hutchins A.P."/>
            <person name="Weinmeier T."/>
            <person name="Rattei T."/>
            <person name="Chu J.S."/>
            <person name="Gimenez G."/>
            <person name="Irimia M."/>
            <person name="Rigden D.J."/>
            <person name="Fitzpatrick D.A."/>
            <person name="Lorenzo-Morales J."/>
            <person name="Bateman A."/>
            <person name="Chiu C.H."/>
            <person name="Tang P."/>
            <person name="Hegemann P."/>
            <person name="Fromm H."/>
            <person name="Raoult D."/>
            <person name="Greub G."/>
            <person name="Miranda-Saavedra D."/>
            <person name="Chen N."/>
            <person name="Nash P."/>
            <person name="Ginger M.L."/>
            <person name="Horn M."/>
            <person name="Schaap P."/>
            <person name="Caler L."/>
            <person name="Loftus B."/>
        </authorList>
    </citation>
    <scope>NUCLEOTIDE SEQUENCE [LARGE SCALE GENOMIC DNA]</scope>
    <source>
        <strain evidence="3 4">Neff</strain>
    </source>
</reference>
<dbReference type="Proteomes" id="UP000011083">
    <property type="component" value="Unassembled WGS sequence"/>
</dbReference>
<sequence length="198" mass="21975">MVQEWHEMSLSDGETGRESPAEDDDDKDDGDGDGDEEDHEAEADEDGGEGRRYGARRDKAKEGGTAAAAETGVGGYGGEGPDMGLEFENARIVRRGKPVLFNFRDIGFATFHDSRGGVRLRPGVIYRSACWSRAPVSRQDVVAVLKFWQEACDIRTLLDLRSKAEKLNLAAEERAAEEEAEDEERGEEELWHLTLADW</sequence>
<feature type="compositionally biased region" description="Acidic residues" evidence="2">
    <location>
        <begin position="21"/>
        <end position="47"/>
    </location>
</feature>
<evidence type="ECO:0000256" key="1">
    <source>
        <dbReference type="SAM" id="Coils"/>
    </source>
</evidence>
<dbReference type="InterPro" id="IPR026893">
    <property type="entry name" value="Tyr/Ser_Pase_IphP-type"/>
</dbReference>
<dbReference type="KEGG" id="acan:ACA1_060280"/>